<feature type="domain" description="UvrD-like helicase ATP-binding" evidence="14">
    <location>
        <begin position="3"/>
        <end position="281"/>
    </location>
</feature>
<evidence type="ECO:0000256" key="10">
    <source>
        <dbReference type="ARBA" id="ARBA00048988"/>
    </source>
</evidence>
<dbReference type="Gene3D" id="1.10.486.10">
    <property type="entry name" value="PCRA, domain 4"/>
    <property type="match status" value="1"/>
</dbReference>
<dbReference type="Gene3D" id="1.10.10.160">
    <property type="match status" value="1"/>
</dbReference>
<dbReference type="InterPro" id="IPR013986">
    <property type="entry name" value="DExx_box_DNA_helicase_dom_sf"/>
</dbReference>
<name>A0A1T2L3J7_9GAMM</name>
<sequence length="668" mass="76674">MAHKLNPHQKAAVLHTDSPLLVLAGAGSGKTGVITHKIVHLVRNEAIQARHIAAVTFTNKAAREMKSRVSSMMQSEETRGLRVSTFHNLGLNILRRDHKALGYKSGFSIFDAQDSAALIRELGRKEHDATEQIDAFQWRISDWKNAMVHPDHALSHAADEQEAACARLYALYNRHLKAYNALDFDDLILQPVRLFQEHPEVLQAWRERIRYLLVDEYQDTNACQYDLVKLLVGDRGTLTVVGDDDQSIYAWRGARPENLAQLQEDFPTLKVIKLEQNYRSMGRILKAANELIANNPHLFDKSLWSDRGYGDPIRVLRTKDADNEAQRVVSEILHHKFIHKTRDSDFAILYRSNHQARLFEQILREHRIPYHLSGGTSFFERSEIKDLLSYLRLLANPDDDAAFLRIVNTPRREIGASTLEKLGAYANSRERSLFAASFEIGLEETLKGRGLNNLRTFTEWLTNLSDRVQREEPVEVVKDLIRDINYEAWLQETSASVEAAERRIKNVDSLLDWLKRMREDQGPNEGLAEMVSQITLLDILDRQDEEDGGDRVSLMTLHTAKGLEFPHVFLVGVEEEILPHRNSLEDDAIEEERRLAYVGVTRAQKTLTITFAAKRRRYGEVIICQPSRFIEELPQDDLQWEGRGEERPPEERKQRGRAHIANLRGMLD</sequence>
<evidence type="ECO:0000259" key="14">
    <source>
        <dbReference type="PROSITE" id="PS51198"/>
    </source>
</evidence>
<evidence type="ECO:0000256" key="9">
    <source>
        <dbReference type="ARBA" id="ARBA00034617"/>
    </source>
</evidence>
<keyword evidence="3 11" id="KW-0547">Nucleotide-binding</keyword>
<comment type="catalytic activity">
    <reaction evidence="10 11">
        <text>ATP + H2O = ADP + phosphate + H(+)</text>
        <dbReference type="Rhea" id="RHEA:13065"/>
        <dbReference type="ChEBI" id="CHEBI:15377"/>
        <dbReference type="ChEBI" id="CHEBI:15378"/>
        <dbReference type="ChEBI" id="CHEBI:30616"/>
        <dbReference type="ChEBI" id="CHEBI:43474"/>
        <dbReference type="ChEBI" id="CHEBI:456216"/>
        <dbReference type="EC" id="5.6.2.4"/>
    </reaction>
</comment>
<keyword evidence="8 11" id="KW-0413">Isomerase</keyword>
<dbReference type="GO" id="GO:0016887">
    <property type="term" value="F:ATP hydrolysis activity"/>
    <property type="evidence" value="ECO:0007669"/>
    <property type="project" value="RHEA"/>
</dbReference>
<evidence type="ECO:0000256" key="5">
    <source>
        <dbReference type="ARBA" id="ARBA00022806"/>
    </source>
</evidence>
<comment type="subunit">
    <text evidence="11">Homodimer.</text>
</comment>
<evidence type="ECO:0000256" key="13">
    <source>
        <dbReference type="SAM" id="MobiDB-lite"/>
    </source>
</evidence>
<evidence type="ECO:0000313" key="17">
    <source>
        <dbReference type="Proteomes" id="UP000191110"/>
    </source>
</evidence>
<dbReference type="CDD" id="cd18807">
    <property type="entry name" value="SF1_C_UvrD"/>
    <property type="match status" value="1"/>
</dbReference>
<dbReference type="AlphaFoldDB" id="A0A1T2L3J7"/>
<evidence type="ECO:0000256" key="3">
    <source>
        <dbReference type="ARBA" id="ARBA00022741"/>
    </source>
</evidence>
<evidence type="ECO:0000259" key="15">
    <source>
        <dbReference type="PROSITE" id="PS51217"/>
    </source>
</evidence>
<dbReference type="InterPro" id="IPR005752">
    <property type="entry name" value="Helicase_Rep"/>
</dbReference>
<dbReference type="EC" id="5.6.2.4" evidence="11"/>
<keyword evidence="7 11" id="KW-0238">DNA-binding</keyword>
<feature type="binding site" evidence="11">
    <location>
        <position position="279"/>
    </location>
    <ligand>
        <name>ATP</name>
        <dbReference type="ChEBI" id="CHEBI:30616"/>
    </ligand>
</feature>
<reference evidence="16 17" key="1">
    <citation type="submission" date="2016-11" db="EMBL/GenBank/DDBJ databases">
        <title>Mixed transmission modes and dynamic genome evolution in an obligate animal-bacterial symbiosis.</title>
        <authorList>
            <person name="Russell S.L."/>
            <person name="Corbett-Detig R.B."/>
            <person name="Cavanaugh C.M."/>
        </authorList>
    </citation>
    <scope>NUCLEOTIDE SEQUENCE [LARGE SCALE GENOMIC DNA]</scope>
    <source>
        <strain evidence="16">Sveles-Q1</strain>
    </source>
</reference>
<dbReference type="NCBIfam" id="TIGR01074">
    <property type="entry name" value="rep"/>
    <property type="match status" value="1"/>
</dbReference>
<dbReference type="Proteomes" id="UP000191110">
    <property type="component" value="Unassembled WGS sequence"/>
</dbReference>
<dbReference type="GO" id="GO:0006260">
    <property type="term" value="P:DNA replication"/>
    <property type="evidence" value="ECO:0007669"/>
    <property type="project" value="UniProtKB-UniRule"/>
</dbReference>
<comment type="caution">
    <text evidence="16">The sequence shown here is derived from an EMBL/GenBank/DDBJ whole genome shotgun (WGS) entry which is preliminary data.</text>
</comment>
<dbReference type="GO" id="GO:0043138">
    <property type="term" value="F:3'-5' DNA helicase activity"/>
    <property type="evidence" value="ECO:0007669"/>
    <property type="project" value="UniProtKB-UniRule"/>
</dbReference>
<evidence type="ECO:0000313" key="16">
    <source>
        <dbReference type="EMBL" id="OOZ39580.1"/>
    </source>
</evidence>
<dbReference type="OrthoDB" id="9806690at2"/>
<protein>
    <recommendedName>
        <fullName evidence="11">ATP-dependent DNA helicase Rep</fullName>
        <ecNumber evidence="11">5.6.2.4</ecNumber>
    </recommendedName>
    <alternativeName>
        <fullName evidence="11">DNA 3'-5' helicase Rep</fullName>
    </alternativeName>
</protein>
<dbReference type="Pfam" id="PF00580">
    <property type="entry name" value="UvrD-helicase"/>
    <property type="match status" value="1"/>
</dbReference>
<evidence type="ECO:0000256" key="4">
    <source>
        <dbReference type="ARBA" id="ARBA00022801"/>
    </source>
</evidence>
<feature type="region of interest" description="Disordered" evidence="13">
    <location>
        <begin position="635"/>
        <end position="656"/>
    </location>
</feature>
<evidence type="ECO:0000256" key="11">
    <source>
        <dbReference type="HAMAP-Rule" id="MF_01920"/>
    </source>
</evidence>
<dbReference type="SUPFAM" id="SSF52540">
    <property type="entry name" value="P-loop containing nucleoside triphosphate hydrolases"/>
    <property type="match status" value="1"/>
</dbReference>
<keyword evidence="17" id="KW-1185">Reference proteome</keyword>
<evidence type="ECO:0000256" key="7">
    <source>
        <dbReference type="ARBA" id="ARBA00023125"/>
    </source>
</evidence>
<dbReference type="GO" id="GO:0005829">
    <property type="term" value="C:cytosol"/>
    <property type="evidence" value="ECO:0007669"/>
    <property type="project" value="TreeGrafter"/>
</dbReference>
<dbReference type="PANTHER" id="PTHR11070">
    <property type="entry name" value="UVRD / RECB / PCRA DNA HELICASE FAMILY MEMBER"/>
    <property type="match status" value="1"/>
</dbReference>
<keyword evidence="6 11" id="KW-0067">ATP-binding</keyword>
<dbReference type="InterPro" id="IPR000212">
    <property type="entry name" value="DNA_helicase_UvrD/REP"/>
</dbReference>
<keyword evidence="4 11" id="KW-0378">Hydrolase</keyword>
<comment type="function">
    <text evidence="11">Rep helicase is a single-stranded DNA-dependent ATPase involved in DNA replication; it can initiate unwinding at a nick in the DNA. It binds to the single-stranded DNA and acts in a progressive fashion along the DNA in the 3' to 5' direction.</text>
</comment>
<evidence type="ECO:0000256" key="8">
    <source>
        <dbReference type="ARBA" id="ARBA00023235"/>
    </source>
</evidence>
<dbReference type="EMBL" id="MPRL01000048">
    <property type="protein sequence ID" value="OOZ39580.1"/>
    <property type="molecule type" value="Genomic_DNA"/>
</dbReference>
<evidence type="ECO:0000256" key="12">
    <source>
        <dbReference type="PROSITE-ProRule" id="PRU00560"/>
    </source>
</evidence>
<gene>
    <name evidence="11" type="primary">rep</name>
    <name evidence="16" type="ORF">BOW53_11080</name>
</gene>
<dbReference type="Pfam" id="PF13361">
    <property type="entry name" value="UvrD_C"/>
    <property type="match status" value="1"/>
</dbReference>
<dbReference type="PANTHER" id="PTHR11070:SF64">
    <property type="entry name" value="ATP-DEPENDENT DNA HELICASE REP"/>
    <property type="match status" value="1"/>
</dbReference>
<dbReference type="Gene3D" id="3.40.50.300">
    <property type="entry name" value="P-loop containing nucleotide triphosphate hydrolases"/>
    <property type="match status" value="2"/>
</dbReference>
<dbReference type="GO" id="GO:0003697">
    <property type="term" value="F:single-stranded DNA binding"/>
    <property type="evidence" value="ECO:0007669"/>
    <property type="project" value="UniProtKB-UniRule"/>
</dbReference>
<evidence type="ECO:0000256" key="1">
    <source>
        <dbReference type="ARBA" id="ARBA00009922"/>
    </source>
</evidence>
<evidence type="ECO:0000256" key="6">
    <source>
        <dbReference type="ARBA" id="ARBA00022840"/>
    </source>
</evidence>
<comment type="similarity">
    <text evidence="1 11">Belongs to the helicase family. UvrD subfamily.</text>
</comment>
<feature type="binding site" evidence="12">
    <location>
        <begin position="24"/>
        <end position="31"/>
    </location>
    <ligand>
        <name>ATP</name>
        <dbReference type="ChEBI" id="CHEBI:30616"/>
    </ligand>
</feature>
<dbReference type="PROSITE" id="PS51217">
    <property type="entry name" value="UVRD_HELICASE_CTER"/>
    <property type="match status" value="1"/>
</dbReference>
<organism evidence="16 17">
    <name type="scientific">Solemya pervernicosa gill symbiont</name>
    <dbReference type="NCBI Taxonomy" id="642797"/>
    <lineage>
        <taxon>Bacteria</taxon>
        <taxon>Pseudomonadati</taxon>
        <taxon>Pseudomonadota</taxon>
        <taxon>Gammaproteobacteria</taxon>
        <taxon>sulfur-oxidizing symbionts</taxon>
    </lineage>
</organism>
<dbReference type="CDD" id="cd17932">
    <property type="entry name" value="DEXQc_UvrD"/>
    <property type="match status" value="1"/>
</dbReference>
<dbReference type="GO" id="GO:0000725">
    <property type="term" value="P:recombinational repair"/>
    <property type="evidence" value="ECO:0007669"/>
    <property type="project" value="TreeGrafter"/>
</dbReference>
<dbReference type="GO" id="GO:0005524">
    <property type="term" value="F:ATP binding"/>
    <property type="evidence" value="ECO:0007669"/>
    <property type="project" value="UniProtKB-UniRule"/>
</dbReference>
<keyword evidence="2 11" id="KW-0235">DNA replication</keyword>
<dbReference type="RefSeq" id="WP_078484145.1">
    <property type="nucleotide sequence ID" value="NZ_MPRL01000048.1"/>
</dbReference>
<dbReference type="HAMAP" id="MF_01920">
    <property type="entry name" value="Helicase_Rep"/>
    <property type="match status" value="1"/>
</dbReference>
<dbReference type="InterPro" id="IPR014016">
    <property type="entry name" value="UvrD-like_ATP-bd"/>
</dbReference>
<evidence type="ECO:0000256" key="2">
    <source>
        <dbReference type="ARBA" id="ARBA00022705"/>
    </source>
</evidence>
<keyword evidence="5 11" id="KW-0347">Helicase</keyword>
<dbReference type="InterPro" id="IPR014017">
    <property type="entry name" value="DNA_helicase_UvrD-like_C"/>
</dbReference>
<proteinExistence type="inferred from homology"/>
<dbReference type="InterPro" id="IPR027417">
    <property type="entry name" value="P-loop_NTPase"/>
</dbReference>
<accession>A0A1T2L3J7</accession>
<dbReference type="PROSITE" id="PS51198">
    <property type="entry name" value="UVRD_HELICASE_ATP_BIND"/>
    <property type="match status" value="1"/>
</dbReference>
<feature type="compositionally biased region" description="Basic and acidic residues" evidence="13">
    <location>
        <begin position="640"/>
        <end position="653"/>
    </location>
</feature>
<comment type="catalytic activity">
    <reaction evidence="9 11">
        <text>Couples ATP hydrolysis with the unwinding of duplex DNA by translocating in the 3'-5' direction.</text>
        <dbReference type="EC" id="5.6.2.4"/>
    </reaction>
</comment>
<feature type="domain" description="UvrD-like helicase C-terminal" evidence="15">
    <location>
        <begin position="282"/>
        <end position="562"/>
    </location>
</feature>